<evidence type="ECO:0000256" key="8">
    <source>
        <dbReference type="SAM" id="MobiDB-lite"/>
    </source>
</evidence>
<keyword evidence="9" id="KW-0812">Transmembrane</keyword>
<evidence type="ECO:0000256" key="9">
    <source>
        <dbReference type="SAM" id="Phobius"/>
    </source>
</evidence>
<dbReference type="Gene3D" id="1.10.287.950">
    <property type="entry name" value="Methyl-accepting chemotaxis protein"/>
    <property type="match status" value="1"/>
</dbReference>
<evidence type="ECO:0000313" key="13">
    <source>
        <dbReference type="Proteomes" id="UP001596990"/>
    </source>
</evidence>
<comment type="similarity">
    <text evidence="5">Belongs to the methyl-accepting chemotaxis (MCP) protein family.</text>
</comment>
<evidence type="ECO:0000256" key="7">
    <source>
        <dbReference type="SAM" id="Coils"/>
    </source>
</evidence>
<dbReference type="SMART" id="SM01358">
    <property type="entry name" value="HBM"/>
    <property type="match status" value="1"/>
</dbReference>
<evidence type="ECO:0000256" key="2">
    <source>
        <dbReference type="ARBA" id="ARBA00022475"/>
    </source>
</evidence>
<accession>A0ABW3L1V6</accession>
<evidence type="ECO:0000256" key="1">
    <source>
        <dbReference type="ARBA" id="ARBA00004236"/>
    </source>
</evidence>
<dbReference type="CDD" id="cd06225">
    <property type="entry name" value="HAMP"/>
    <property type="match status" value="1"/>
</dbReference>
<keyword evidence="3 9" id="KW-0472">Membrane</keyword>
<keyword evidence="2" id="KW-1003">Cell membrane</keyword>
<dbReference type="SMART" id="SM00304">
    <property type="entry name" value="HAMP"/>
    <property type="match status" value="1"/>
</dbReference>
<dbReference type="EMBL" id="JBHTKL010000001">
    <property type="protein sequence ID" value="MFD1019083.1"/>
    <property type="molecule type" value="Genomic_DNA"/>
</dbReference>
<dbReference type="Pfam" id="PF00672">
    <property type="entry name" value="HAMP"/>
    <property type="match status" value="1"/>
</dbReference>
<sequence>MKSIRNRVRLILGLSLISLLVLLGFAAVYFNQQNDMAGQTEDVQEVLLHSERINTLMSATETSQQQFFATPSEEAAESLQASIAQLKQTAGDYAKEHSNYDEVAKQFAAVEESAIQYEKESEPLINMFRLVGFEENEGMKEFIATSYSELESMIESADDPTLKNGLLSLKVLEQTFLQTPTEENFNQFKQGKQAFSDLARASELPSENQSAINTNLMKYEQTLRSIFNTITQADAITQTFGTISSNISDQVNQVVLATEDINAEIRAQQEETTQSMVLLFIVIAGAAILITLITGIILIRSITKSIVSLKKGAQIIGDGDLSHRVDLKTKDEMAELGNTFNQMAERMEGSVRKVLEAAGVLGSSSTHLAEVSEQTAQQADEVNDAINQVAVGSQDQAGKIDESTQLIEQVSQKIKSTETAAEKISRSLNEAGVEGKRGLATVEELKETSDSFIELAAHLTKEVKTATEQSQQVNKIVTTIEEIADNTNLLALNAAIESARAGEAGKGFAVVADEVRKLAERSKSEAQGIQRLVVEMSSQMTNLSKEAEKFDTYQDAQSSAVTHTRDAFNRIASNVLEMNEQIKDVKNSISDVDHVNEELKHKLHEISIISEQAVATAEEVAASSESQSQSISQVNLAAGSLQSLSQELEAEVSQFSISEETEVIEEDLVEQDQAEGFEEDDYSAEVTDESEEEIPFVDEDHEDVTYFTEDEEVQDNDETDLPDQHKLSS</sequence>
<organism evidence="12 13">
    <name type="scientific">Thalassobacillus hwangdonensis</name>
    <dbReference type="NCBI Taxonomy" id="546108"/>
    <lineage>
        <taxon>Bacteria</taxon>
        <taxon>Bacillati</taxon>
        <taxon>Bacillota</taxon>
        <taxon>Bacilli</taxon>
        <taxon>Bacillales</taxon>
        <taxon>Bacillaceae</taxon>
        <taxon>Thalassobacillus</taxon>
    </lineage>
</organism>
<dbReference type="PANTHER" id="PTHR32089:SF112">
    <property type="entry name" value="LYSOZYME-LIKE PROTEIN-RELATED"/>
    <property type="match status" value="1"/>
</dbReference>
<keyword evidence="9" id="KW-1133">Transmembrane helix</keyword>
<protein>
    <submittedName>
        <fullName evidence="12">Methyl-accepting chemotaxis protein</fullName>
    </submittedName>
</protein>
<evidence type="ECO:0000256" key="6">
    <source>
        <dbReference type="PROSITE-ProRule" id="PRU00284"/>
    </source>
</evidence>
<keyword evidence="13" id="KW-1185">Reference proteome</keyword>
<dbReference type="RefSeq" id="WP_386058206.1">
    <property type="nucleotide sequence ID" value="NZ_JBHTKL010000001.1"/>
</dbReference>
<evidence type="ECO:0000259" key="11">
    <source>
        <dbReference type="PROSITE" id="PS50885"/>
    </source>
</evidence>
<dbReference type="SUPFAM" id="SSF58104">
    <property type="entry name" value="Methyl-accepting chemotaxis protein (MCP) signaling domain"/>
    <property type="match status" value="1"/>
</dbReference>
<evidence type="ECO:0000256" key="3">
    <source>
        <dbReference type="ARBA" id="ARBA00023136"/>
    </source>
</evidence>
<dbReference type="SMART" id="SM00283">
    <property type="entry name" value="MA"/>
    <property type="match status" value="1"/>
</dbReference>
<dbReference type="Proteomes" id="UP001596990">
    <property type="component" value="Unassembled WGS sequence"/>
</dbReference>
<dbReference type="PROSITE" id="PS50111">
    <property type="entry name" value="CHEMOTAXIS_TRANSDUC_2"/>
    <property type="match status" value="1"/>
</dbReference>
<feature type="domain" description="Methyl-accepting transducer" evidence="10">
    <location>
        <begin position="371"/>
        <end position="628"/>
    </location>
</feature>
<name>A0ABW3L1V6_9BACI</name>
<dbReference type="Gene3D" id="6.10.340.10">
    <property type="match status" value="1"/>
</dbReference>
<dbReference type="Pfam" id="PF00015">
    <property type="entry name" value="MCPsignal"/>
    <property type="match status" value="1"/>
</dbReference>
<keyword evidence="7" id="KW-0175">Coiled coil</keyword>
<keyword evidence="4 6" id="KW-0807">Transducer</keyword>
<gene>
    <name evidence="12" type="ORF">ACFQ2J_07705</name>
</gene>
<feature type="compositionally biased region" description="Acidic residues" evidence="8">
    <location>
        <begin position="670"/>
        <end position="721"/>
    </location>
</feature>
<dbReference type="InterPro" id="IPR003660">
    <property type="entry name" value="HAMP_dom"/>
</dbReference>
<feature type="domain" description="HAMP" evidence="11">
    <location>
        <begin position="300"/>
        <end position="352"/>
    </location>
</feature>
<evidence type="ECO:0000259" key="10">
    <source>
        <dbReference type="PROSITE" id="PS50111"/>
    </source>
</evidence>
<evidence type="ECO:0000256" key="4">
    <source>
        <dbReference type="ARBA" id="ARBA00023224"/>
    </source>
</evidence>
<evidence type="ECO:0000256" key="5">
    <source>
        <dbReference type="ARBA" id="ARBA00029447"/>
    </source>
</evidence>
<dbReference type="PROSITE" id="PS50885">
    <property type="entry name" value="HAMP"/>
    <property type="match status" value="1"/>
</dbReference>
<dbReference type="InterPro" id="IPR032255">
    <property type="entry name" value="HBM"/>
</dbReference>
<proteinExistence type="inferred from homology"/>
<feature type="transmembrane region" description="Helical" evidence="9">
    <location>
        <begin position="276"/>
        <end position="299"/>
    </location>
</feature>
<dbReference type="PANTHER" id="PTHR32089">
    <property type="entry name" value="METHYL-ACCEPTING CHEMOTAXIS PROTEIN MCPB"/>
    <property type="match status" value="1"/>
</dbReference>
<comment type="caution">
    <text evidence="12">The sequence shown here is derived from an EMBL/GenBank/DDBJ whole genome shotgun (WGS) entry which is preliminary data.</text>
</comment>
<evidence type="ECO:0000313" key="12">
    <source>
        <dbReference type="EMBL" id="MFD1019083.1"/>
    </source>
</evidence>
<dbReference type="InterPro" id="IPR004089">
    <property type="entry name" value="MCPsignal_dom"/>
</dbReference>
<feature type="coiled-coil region" evidence="7">
    <location>
        <begin position="400"/>
        <end position="427"/>
    </location>
</feature>
<feature type="region of interest" description="Disordered" evidence="8">
    <location>
        <begin position="670"/>
        <end position="729"/>
    </location>
</feature>
<reference evidence="13" key="1">
    <citation type="journal article" date="2019" name="Int. J. Syst. Evol. Microbiol.">
        <title>The Global Catalogue of Microorganisms (GCM) 10K type strain sequencing project: providing services to taxonomists for standard genome sequencing and annotation.</title>
        <authorList>
            <consortium name="The Broad Institute Genomics Platform"/>
            <consortium name="The Broad Institute Genome Sequencing Center for Infectious Disease"/>
            <person name="Wu L."/>
            <person name="Ma J."/>
        </authorList>
    </citation>
    <scope>NUCLEOTIDE SEQUENCE [LARGE SCALE GENOMIC DNA]</scope>
    <source>
        <strain evidence="13">CCUG 56607</strain>
    </source>
</reference>
<comment type="subcellular location">
    <subcellularLocation>
        <location evidence="1">Cell membrane</location>
    </subcellularLocation>
</comment>